<evidence type="ECO:0000313" key="1">
    <source>
        <dbReference type="EMBL" id="DAF91387.1"/>
    </source>
</evidence>
<proteinExistence type="predicted"/>
<name>A0A8S5UAB7_9CAUD</name>
<protein>
    <submittedName>
        <fullName evidence="1">Uncharacterized protein</fullName>
    </submittedName>
</protein>
<organism evidence="1">
    <name type="scientific">Myoviridae sp. ctZYN8</name>
    <dbReference type="NCBI Taxonomy" id="2825128"/>
    <lineage>
        <taxon>Viruses</taxon>
        <taxon>Duplodnaviria</taxon>
        <taxon>Heunggongvirae</taxon>
        <taxon>Uroviricota</taxon>
        <taxon>Caudoviricetes</taxon>
    </lineage>
</organism>
<dbReference type="EMBL" id="BK016052">
    <property type="protein sequence ID" value="DAF91387.1"/>
    <property type="molecule type" value="Genomic_DNA"/>
</dbReference>
<accession>A0A8S5UAB7</accession>
<reference evidence="1" key="1">
    <citation type="journal article" date="2021" name="Proc. Natl. Acad. Sci. U.S.A.">
        <title>A Catalog of Tens of Thousands of Viruses from Human Metagenomes Reveals Hidden Associations with Chronic Diseases.</title>
        <authorList>
            <person name="Tisza M.J."/>
            <person name="Buck C.B."/>
        </authorList>
    </citation>
    <scope>NUCLEOTIDE SEQUENCE</scope>
    <source>
        <strain evidence="1">CtZYN8</strain>
    </source>
</reference>
<sequence length="79" mass="9363">MDNQGIQAHTERFQKLIQEKRLDEVNEELFTLIDQGELTWEDVYRHFPFLPGLMNDPSLEDVYYCTHAPEDGEEPHTLE</sequence>